<dbReference type="Proteomes" id="UP000234881">
    <property type="component" value="Unassembled WGS sequence"/>
</dbReference>
<dbReference type="RefSeq" id="WP_101533489.1">
    <property type="nucleotide sequence ID" value="NZ_JBFHIU010000007.1"/>
</dbReference>
<protein>
    <submittedName>
        <fullName evidence="2">Uncharacterized protein</fullName>
    </submittedName>
</protein>
<keyword evidence="1" id="KW-0812">Transmembrane</keyword>
<dbReference type="OrthoDB" id="8163099at2"/>
<feature type="transmembrane region" description="Helical" evidence="1">
    <location>
        <begin position="12"/>
        <end position="34"/>
    </location>
</feature>
<organism evidence="2 3">
    <name type="scientific">Cohaesibacter celericrescens</name>
    <dbReference type="NCBI Taxonomy" id="2067669"/>
    <lineage>
        <taxon>Bacteria</taxon>
        <taxon>Pseudomonadati</taxon>
        <taxon>Pseudomonadota</taxon>
        <taxon>Alphaproteobacteria</taxon>
        <taxon>Hyphomicrobiales</taxon>
        <taxon>Cohaesibacteraceae</taxon>
    </lineage>
</organism>
<evidence type="ECO:0000313" key="2">
    <source>
        <dbReference type="EMBL" id="PLW77472.1"/>
    </source>
</evidence>
<evidence type="ECO:0000256" key="1">
    <source>
        <dbReference type="SAM" id="Phobius"/>
    </source>
</evidence>
<gene>
    <name evidence="2" type="ORF">C0081_09125</name>
</gene>
<keyword evidence="3" id="KW-1185">Reference proteome</keyword>
<keyword evidence="1" id="KW-1133">Transmembrane helix</keyword>
<evidence type="ECO:0000313" key="3">
    <source>
        <dbReference type="Proteomes" id="UP000234881"/>
    </source>
</evidence>
<feature type="transmembrane region" description="Helical" evidence="1">
    <location>
        <begin position="55"/>
        <end position="75"/>
    </location>
</feature>
<accession>A0A2N5XSI5</accession>
<name>A0A2N5XSI5_9HYPH</name>
<dbReference type="AlphaFoldDB" id="A0A2N5XSI5"/>
<comment type="caution">
    <text evidence="2">The sequence shown here is derived from an EMBL/GenBank/DDBJ whole genome shotgun (WGS) entry which is preliminary data.</text>
</comment>
<sequence>MLDLSLPGMVGALVGGVIGWVDFKMFGGLIGAKWMKMRSEKGLANHPNTKKYGDWIQFGVFCGTQLLFPFIGYWAGASLAG</sequence>
<proteinExistence type="predicted"/>
<dbReference type="EMBL" id="PKUQ01000016">
    <property type="protein sequence ID" value="PLW77472.1"/>
    <property type="molecule type" value="Genomic_DNA"/>
</dbReference>
<reference evidence="2 3" key="1">
    <citation type="submission" date="2018-01" db="EMBL/GenBank/DDBJ databases">
        <title>The draft genome sequence of Cohaesibacter sp. H1304.</title>
        <authorList>
            <person name="Wang N.-N."/>
            <person name="Du Z.-J."/>
        </authorList>
    </citation>
    <scope>NUCLEOTIDE SEQUENCE [LARGE SCALE GENOMIC DNA]</scope>
    <source>
        <strain evidence="2 3">H1304</strain>
    </source>
</reference>
<keyword evidence="1" id="KW-0472">Membrane</keyword>